<evidence type="ECO:0000313" key="2">
    <source>
        <dbReference type="EMBL" id="KAA0874387.1"/>
    </source>
</evidence>
<organism evidence="2 3">
    <name type="scientific">Nitrincola tapanii</name>
    <dbReference type="NCBI Taxonomy" id="1708751"/>
    <lineage>
        <taxon>Bacteria</taxon>
        <taxon>Pseudomonadati</taxon>
        <taxon>Pseudomonadota</taxon>
        <taxon>Gammaproteobacteria</taxon>
        <taxon>Oceanospirillales</taxon>
        <taxon>Oceanospirillaceae</taxon>
        <taxon>Nitrincola</taxon>
    </lineage>
</organism>
<dbReference type="RefSeq" id="WP_149391120.1">
    <property type="nucleotide sequence ID" value="NZ_SMRS01000006.1"/>
</dbReference>
<accession>A0A5A9W0Z1</accession>
<keyword evidence="1" id="KW-0812">Transmembrane</keyword>
<dbReference type="EMBL" id="SMRS01000006">
    <property type="protein sequence ID" value="KAA0874387.1"/>
    <property type="molecule type" value="Genomic_DNA"/>
</dbReference>
<dbReference type="Pfam" id="PF07963">
    <property type="entry name" value="N_methyl"/>
    <property type="match status" value="1"/>
</dbReference>
<sequence>MREQGFSLLEAIVALAILSIGAMAIYAWINTGLLTLQRVDAINRAVVNVDNAVEWVSALDPRQFPKGEIQLGEALVEWSFVPTEYRAPMLGQGGTRSVNDAHLMQVQIQVSQGERPLAQFQMWHLALSQERSVTDVLFD</sequence>
<feature type="transmembrane region" description="Helical" evidence="1">
    <location>
        <begin position="6"/>
        <end position="29"/>
    </location>
</feature>
<dbReference type="AlphaFoldDB" id="A0A5A9W0Z1"/>
<reference evidence="2 3" key="1">
    <citation type="submission" date="2019-03" db="EMBL/GenBank/DDBJ databases">
        <title>Nitrincola sp. nov. isolated from an Indian soda lake.</title>
        <authorList>
            <person name="Joshi A."/>
            <person name="Thite S.V."/>
            <person name="Joseph N."/>
            <person name="Dhotre D."/>
            <person name="Moorthy M."/>
            <person name="Shouche Y.S."/>
        </authorList>
    </citation>
    <scope>NUCLEOTIDE SEQUENCE [LARGE SCALE GENOMIC DNA]</scope>
    <source>
        <strain evidence="2 3">MEB193</strain>
    </source>
</reference>
<evidence type="ECO:0000313" key="3">
    <source>
        <dbReference type="Proteomes" id="UP000325302"/>
    </source>
</evidence>
<keyword evidence="1" id="KW-1133">Transmembrane helix</keyword>
<dbReference type="OrthoDB" id="5702865at2"/>
<dbReference type="NCBIfam" id="TIGR02532">
    <property type="entry name" value="IV_pilin_GFxxxE"/>
    <property type="match status" value="1"/>
</dbReference>
<keyword evidence="1" id="KW-0472">Membrane</keyword>
<comment type="caution">
    <text evidence="2">The sequence shown here is derived from an EMBL/GenBank/DDBJ whole genome shotgun (WGS) entry which is preliminary data.</text>
</comment>
<protein>
    <submittedName>
        <fullName evidence="2">Prepilin-type N-terminal cleavage/methylation domain-containing protein</fullName>
    </submittedName>
</protein>
<dbReference type="Proteomes" id="UP000325302">
    <property type="component" value="Unassembled WGS sequence"/>
</dbReference>
<dbReference type="InterPro" id="IPR012902">
    <property type="entry name" value="N_methyl_site"/>
</dbReference>
<keyword evidence="3" id="KW-1185">Reference proteome</keyword>
<dbReference type="PROSITE" id="PS00409">
    <property type="entry name" value="PROKAR_NTER_METHYL"/>
    <property type="match status" value="1"/>
</dbReference>
<gene>
    <name evidence="2" type="ORF">E1H14_08940</name>
</gene>
<name>A0A5A9W0Z1_9GAMM</name>
<proteinExistence type="predicted"/>
<evidence type="ECO:0000256" key="1">
    <source>
        <dbReference type="SAM" id="Phobius"/>
    </source>
</evidence>